<dbReference type="GO" id="GO:0005525">
    <property type="term" value="F:GTP binding"/>
    <property type="evidence" value="ECO:0007669"/>
    <property type="project" value="UniProtKB-KW"/>
</dbReference>
<dbReference type="GO" id="GO:0009073">
    <property type="term" value="P:aromatic amino acid family biosynthetic process"/>
    <property type="evidence" value="ECO:0007669"/>
    <property type="project" value="UniProtKB-KW"/>
</dbReference>
<dbReference type="InterPro" id="IPR050100">
    <property type="entry name" value="TRAFAC_GTPase_members"/>
</dbReference>
<dbReference type="NCBIfam" id="TIGR00033">
    <property type="entry name" value="aroC"/>
    <property type="match status" value="1"/>
</dbReference>
<comment type="cofactor">
    <cofactor evidence="12">
        <name>FMNH2</name>
        <dbReference type="ChEBI" id="CHEBI:57618"/>
    </cofactor>
    <text evidence="12">Reduced FMN (FMNH(2)).</text>
</comment>
<keyword evidence="6" id="KW-0963">Cytoplasm</keyword>
<dbReference type="GO" id="GO:0005737">
    <property type="term" value="C:cytoplasm"/>
    <property type="evidence" value="ECO:0007669"/>
    <property type="project" value="UniProtKB-SubCell"/>
</dbReference>
<evidence type="ECO:0000256" key="1">
    <source>
        <dbReference type="ARBA" id="ARBA00004496"/>
    </source>
</evidence>
<evidence type="ECO:0000256" key="6">
    <source>
        <dbReference type="ARBA" id="ARBA00022490"/>
    </source>
</evidence>
<dbReference type="PROSITE" id="PS51722">
    <property type="entry name" value="G_TR_2"/>
    <property type="match status" value="1"/>
</dbReference>
<keyword evidence="8" id="KW-0547">Nucleotide-binding</keyword>
<dbReference type="EMBL" id="HBET01010295">
    <property type="protein sequence ID" value="CAD8562699.1"/>
    <property type="molecule type" value="Transcribed_RNA"/>
</dbReference>
<dbReference type="InterPro" id="IPR035904">
    <property type="entry name" value="Chorismate_synth_AroC_sf"/>
</dbReference>
<evidence type="ECO:0000256" key="12">
    <source>
        <dbReference type="RuleBase" id="RU000605"/>
    </source>
</evidence>
<dbReference type="Pfam" id="PF01264">
    <property type="entry name" value="Chorismate_synt"/>
    <property type="match status" value="1"/>
</dbReference>
<dbReference type="GO" id="GO:0009423">
    <property type="term" value="P:chorismate biosynthetic process"/>
    <property type="evidence" value="ECO:0007669"/>
    <property type="project" value="UniProtKB-UniPathway"/>
</dbReference>
<dbReference type="CDD" id="cd04089">
    <property type="entry name" value="eRF3_II"/>
    <property type="match status" value="1"/>
</dbReference>
<reference evidence="14" key="1">
    <citation type="submission" date="2021-01" db="EMBL/GenBank/DDBJ databases">
        <authorList>
            <person name="Corre E."/>
            <person name="Pelletier E."/>
            <person name="Niang G."/>
            <person name="Scheremetjew M."/>
            <person name="Finn R."/>
            <person name="Kale V."/>
            <person name="Holt S."/>
            <person name="Cochrane G."/>
            <person name="Meng A."/>
            <person name="Brown T."/>
            <person name="Cohen L."/>
        </authorList>
    </citation>
    <scope>NUCLEOTIDE SEQUENCE</scope>
    <source>
        <strain evidence="14">E4-10</strain>
    </source>
</reference>
<comment type="similarity">
    <text evidence="3">Belongs to the TRAFAC class translation factor GTPase superfamily. Classic translation factor GTPase family. EF-Tu/EF-1A subfamily.</text>
</comment>
<evidence type="ECO:0000256" key="11">
    <source>
        <dbReference type="ARBA" id="ARBA00023239"/>
    </source>
</evidence>
<sequence>MSTFGRVFRVTTFGESHCEGVGAIVDGCPPMMTLTEADIQPQLTRRRPGQSRLTTPRSEKDKVTILSGTERGMTLGTPIGLFVRNENVRPGDYKEMSVIPRPGHADYTYQVKYGIRAASGGGRSSARETIGRVAAGAIAEKWLAETWGTRIVTFVSSVGVIDLAPELLCHPSGRAWTREEVDSRGRLRVLRSAAHWKQIDAPAADGVEPDAGTKVSPEQAAADAADEAAFVAGSYGSGVACYRADDGTLFDRDGKTVASAEGALVTDEVITLRCPDPATASRMATLIRDVKSCQDSTGGVLTTVVDGMPVGLGEPCFDKLEAVLAHAMLSLPATKGFEIGSGFAGTRLRGSAHNDAFDLAGGAPDAWATAATAASGAAAAAAAASSAADADETSSSLTKEEVDAKLAECDPRDHVNVVFMGHVDAGKSTLSGNILFLTGMVDQRTIDKFTREAKAKNRESWFLAYIMDTDEQEREKGKTVEVGRAPFETENRRFTVLDAPGHKSFVPNMIQGASQADIGVLVISARKGEFEAGFDKGGQTREHAQLAKTLGVKELIVAVNKMDDPTVEWGEERFDEIKTALAPFLKQSGFSKKRIRYIPISGLTGANVKEPLAAGVADWFSGPTLLQAFEDVKIPGRDPYSALRMPILDRFNERGTIAMGKVEAGILFEGQRIMVMPLRERCRVDKIFLDDETEISVAKPGENVRVRLKGVTDDDVMKGYVLCEPHAPVHAVTKFQAQLMLSNLDHKGIFTAGYKAIMHVHTADEEVSCDKIIAELNKKTGEVKGRVRFVRDGDLCTAVLSLTRRTCLEKYDDLQQLGRFTLRDEGRTIAVGKVIGLPKSELEG</sequence>
<dbReference type="GO" id="GO:0003924">
    <property type="term" value="F:GTPase activity"/>
    <property type="evidence" value="ECO:0007669"/>
    <property type="project" value="InterPro"/>
</dbReference>
<feature type="domain" description="Tr-type G" evidence="13">
    <location>
        <begin position="412"/>
        <end position="640"/>
    </location>
</feature>
<evidence type="ECO:0000256" key="9">
    <source>
        <dbReference type="ARBA" id="ARBA00023134"/>
    </source>
</evidence>
<dbReference type="PROSITE" id="PS00788">
    <property type="entry name" value="CHORISMATE_SYNTHASE_2"/>
    <property type="match status" value="1"/>
</dbReference>
<dbReference type="SUPFAM" id="SSF103263">
    <property type="entry name" value="Chorismate synthase, AroC"/>
    <property type="match status" value="2"/>
</dbReference>
<dbReference type="Gene3D" id="3.40.50.300">
    <property type="entry name" value="P-loop containing nucleotide triphosphate hydrolases"/>
    <property type="match status" value="1"/>
</dbReference>
<dbReference type="InterPro" id="IPR027417">
    <property type="entry name" value="P-loop_NTPase"/>
</dbReference>
<dbReference type="GO" id="GO:0004107">
    <property type="term" value="F:chorismate synthase activity"/>
    <property type="evidence" value="ECO:0007669"/>
    <property type="project" value="UniProtKB-EC"/>
</dbReference>
<evidence type="ECO:0000259" key="13">
    <source>
        <dbReference type="PROSITE" id="PS51722"/>
    </source>
</evidence>
<dbReference type="EC" id="4.2.3.5" evidence="5 12"/>
<dbReference type="InterPro" id="IPR020541">
    <property type="entry name" value="Chorismate_synthase_CS"/>
</dbReference>
<dbReference type="GO" id="GO:0008652">
    <property type="term" value="P:amino acid biosynthetic process"/>
    <property type="evidence" value="ECO:0007669"/>
    <property type="project" value="UniProtKB-KW"/>
</dbReference>
<dbReference type="SUPFAM" id="SSF50465">
    <property type="entry name" value="EF-Tu/eEF-1alpha/eIF2-gamma C-terminal domain"/>
    <property type="match status" value="1"/>
</dbReference>
<keyword evidence="7 12" id="KW-0028">Amino-acid biosynthesis</keyword>
<protein>
    <recommendedName>
        <fullName evidence="5 12">Chorismate synthase</fullName>
        <ecNumber evidence="5 12">4.2.3.5</ecNumber>
    </recommendedName>
</protein>
<dbReference type="Pfam" id="PF00009">
    <property type="entry name" value="GTP_EFTU"/>
    <property type="match status" value="1"/>
</dbReference>
<evidence type="ECO:0000256" key="7">
    <source>
        <dbReference type="ARBA" id="ARBA00022605"/>
    </source>
</evidence>
<comment type="similarity">
    <text evidence="4 12">Belongs to the chorismate synthase family.</text>
</comment>
<dbReference type="InterPro" id="IPR000795">
    <property type="entry name" value="T_Tr_GTP-bd_dom"/>
</dbReference>
<comment type="subcellular location">
    <subcellularLocation>
        <location evidence="1">Cytoplasm</location>
    </subcellularLocation>
</comment>
<name>A0A7S0JXH3_CAFRO</name>
<dbReference type="InterPro" id="IPR009000">
    <property type="entry name" value="Transl_B-barrel_sf"/>
</dbReference>
<proteinExistence type="inferred from homology"/>
<dbReference type="InterPro" id="IPR000453">
    <property type="entry name" value="Chorismate_synth"/>
</dbReference>
<dbReference type="CDD" id="cd07304">
    <property type="entry name" value="Chorismate_synthase"/>
    <property type="match status" value="1"/>
</dbReference>
<dbReference type="AlphaFoldDB" id="A0A7S0JXH3"/>
<dbReference type="PROSITE" id="PS00301">
    <property type="entry name" value="G_TR_1"/>
    <property type="match status" value="1"/>
</dbReference>
<evidence type="ECO:0000256" key="8">
    <source>
        <dbReference type="ARBA" id="ARBA00022741"/>
    </source>
</evidence>
<dbReference type="CDD" id="cd03704">
    <property type="entry name" value="eRF3_C_III"/>
    <property type="match status" value="1"/>
</dbReference>
<dbReference type="Gene3D" id="2.40.30.10">
    <property type="entry name" value="Translation factors"/>
    <property type="match status" value="2"/>
</dbReference>
<dbReference type="InterPro" id="IPR031157">
    <property type="entry name" value="G_TR_CS"/>
</dbReference>
<dbReference type="UniPathway" id="UPA00053">
    <property type="reaction ID" value="UER00090"/>
</dbReference>
<keyword evidence="9" id="KW-0342">GTP-binding</keyword>
<keyword evidence="11 12" id="KW-0456">Lyase</keyword>
<dbReference type="FunFam" id="3.40.50.300:FF:001202">
    <property type="entry name" value="Translation elongation factor EF-1 subunit alpha"/>
    <property type="match status" value="1"/>
</dbReference>
<accession>A0A7S0JXH3</accession>
<dbReference type="Pfam" id="PF22594">
    <property type="entry name" value="GTP-eEF1A_C"/>
    <property type="match status" value="1"/>
</dbReference>
<dbReference type="SUPFAM" id="SSF52540">
    <property type="entry name" value="P-loop containing nucleoside triphosphate hydrolases"/>
    <property type="match status" value="1"/>
</dbReference>
<dbReference type="InterPro" id="IPR004161">
    <property type="entry name" value="EFTu-like_2"/>
</dbReference>
<gene>
    <name evidence="14" type="ORF">CROE0942_LOCUS7076</name>
</gene>
<dbReference type="Pfam" id="PF03144">
    <property type="entry name" value="GTP_EFTU_D2"/>
    <property type="match status" value="1"/>
</dbReference>
<dbReference type="CDD" id="cd01883">
    <property type="entry name" value="EF1_alpha"/>
    <property type="match status" value="1"/>
</dbReference>
<dbReference type="FunFam" id="2.40.30.10:FF:000020">
    <property type="entry name" value="Translation elongation factor EF-1"/>
    <property type="match status" value="1"/>
</dbReference>
<dbReference type="Gene3D" id="3.60.150.10">
    <property type="entry name" value="Chorismate synthase AroC"/>
    <property type="match status" value="2"/>
</dbReference>
<evidence type="ECO:0000256" key="2">
    <source>
        <dbReference type="ARBA" id="ARBA00005044"/>
    </source>
</evidence>
<evidence type="ECO:0000256" key="5">
    <source>
        <dbReference type="ARBA" id="ARBA00013036"/>
    </source>
</evidence>
<keyword evidence="10 12" id="KW-0057">Aromatic amino acid biosynthesis</keyword>
<evidence type="ECO:0000256" key="4">
    <source>
        <dbReference type="ARBA" id="ARBA00008014"/>
    </source>
</evidence>
<dbReference type="SUPFAM" id="SSF50447">
    <property type="entry name" value="Translation proteins"/>
    <property type="match status" value="1"/>
</dbReference>
<dbReference type="InterPro" id="IPR054696">
    <property type="entry name" value="GTP-eEF1A_C"/>
</dbReference>
<evidence type="ECO:0000256" key="3">
    <source>
        <dbReference type="ARBA" id="ARBA00007249"/>
    </source>
</evidence>
<evidence type="ECO:0000313" key="14">
    <source>
        <dbReference type="EMBL" id="CAD8562699.1"/>
    </source>
</evidence>
<dbReference type="PRINTS" id="PR00315">
    <property type="entry name" value="ELONGATNFCT"/>
</dbReference>
<organism evidence="14">
    <name type="scientific">Cafeteria roenbergensis</name>
    <name type="common">Marine flagellate</name>
    <dbReference type="NCBI Taxonomy" id="33653"/>
    <lineage>
        <taxon>Eukaryota</taxon>
        <taxon>Sar</taxon>
        <taxon>Stramenopiles</taxon>
        <taxon>Bigyra</taxon>
        <taxon>Opalozoa</taxon>
        <taxon>Bicosoecida</taxon>
        <taxon>Cafeteriaceae</taxon>
        <taxon>Cafeteria</taxon>
    </lineage>
</organism>
<comment type="pathway">
    <text evidence="2 12">Metabolic intermediate biosynthesis; chorismate biosynthesis; chorismate from D-erythrose 4-phosphate and phosphoenolpyruvate: step 7/7.</text>
</comment>
<dbReference type="PANTHER" id="PTHR23115">
    <property type="entry name" value="TRANSLATION FACTOR"/>
    <property type="match status" value="1"/>
</dbReference>
<evidence type="ECO:0000256" key="10">
    <source>
        <dbReference type="ARBA" id="ARBA00023141"/>
    </source>
</evidence>
<comment type="catalytic activity">
    <reaction evidence="12">
        <text>5-O-(1-carboxyvinyl)-3-phosphoshikimate = chorismate + phosphate</text>
        <dbReference type="Rhea" id="RHEA:21020"/>
        <dbReference type="ChEBI" id="CHEBI:29748"/>
        <dbReference type="ChEBI" id="CHEBI:43474"/>
        <dbReference type="ChEBI" id="CHEBI:57701"/>
        <dbReference type="EC" id="4.2.3.5"/>
    </reaction>
</comment>
<dbReference type="InterPro" id="IPR009001">
    <property type="entry name" value="Transl_elong_EF1A/Init_IF2_C"/>
</dbReference>
<dbReference type="PROSITE" id="PS00787">
    <property type="entry name" value="CHORISMATE_SYNTHASE_1"/>
    <property type="match status" value="1"/>
</dbReference>